<comment type="caution">
    <text evidence="1">The sequence shown here is derived from an EMBL/GenBank/DDBJ whole genome shotgun (WGS) entry which is preliminary data.</text>
</comment>
<accession>A0ABV1LIM7</accession>
<evidence type="ECO:0000313" key="2">
    <source>
        <dbReference type="Proteomes" id="UP001469089"/>
    </source>
</evidence>
<gene>
    <name evidence="1" type="ORF">N0A02_06730</name>
</gene>
<reference evidence="1 2" key="1">
    <citation type="journal article" date="2024" name="Chem. Sci.">
        <title>Discovery of a lagriamide polyketide by integrated genome mining, isotopic labeling, and untargeted metabolomics.</title>
        <authorList>
            <person name="Fergusson C.H."/>
            <person name="Saulog J."/>
            <person name="Paulo B.S."/>
            <person name="Wilson D.M."/>
            <person name="Liu D.Y."/>
            <person name="Morehouse N.J."/>
            <person name="Waterworth S."/>
            <person name="Barkei J."/>
            <person name="Gray C.A."/>
            <person name="Kwan J.C."/>
            <person name="Eustaquio A.S."/>
            <person name="Linington R.G."/>
        </authorList>
    </citation>
    <scope>NUCLEOTIDE SEQUENCE [LARGE SCALE GENOMIC DNA]</scope>
    <source>
        <strain evidence="1 2">RL17-338-BIF-B</strain>
    </source>
</reference>
<evidence type="ECO:0000313" key="1">
    <source>
        <dbReference type="EMBL" id="MEQ5839133.1"/>
    </source>
</evidence>
<proteinExistence type="predicted"/>
<dbReference type="EMBL" id="JAOALG010000001">
    <property type="protein sequence ID" value="MEQ5839133.1"/>
    <property type="molecule type" value="Genomic_DNA"/>
</dbReference>
<dbReference type="Proteomes" id="UP001469089">
    <property type="component" value="Unassembled WGS sequence"/>
</dbReference>
<dbReference type="RefSeq" id="WP_349541727.1">
    <property type="nucleotide sequence ID" value="NZ_JAOALG010000001.1"/>
</dbReference>
<protein>
    <submittedName>
        <fullName evidence="1">Uncharacterized protein</fullName>
    </submittedName>
</protein>
<sequence>MTIDLNTSDHDYETSVTENDGENVAPLVPYVIEHRWRRLTLPIMQLGKRVEKYLAPVVVEWLDRGTGVIMSDADARKDPRYRHPLRVSERCGQREYALTALRPEVKAFALFVLQFRNRRRGITPGIQTLVKWYAKCTNKRPENVRRNIQRLQDARIIEGDSLVGKLWQITDVSAIHAQEDALASLRLATMQLRT</sequence>
<organism evidence="1 2">
    <name type="scientific">Paraburkholderia acidicola</name>
    <dbReference type="NCBI Taxonomy" id="1912599"/>
    <lineage>
        <taxon>Bacteria</taxon>
        <taxon>Pseudomonadati</taxon>
        <taxon>Pseudomonadota</taxon>
        <taxon>Betaproteobacteria</taxon>
        <taxon>Burkholderiales</taxon>
        <taxon>Burkholderiaceae</taxon>
        <taxon>Paraburkholderia</taxon>
    </lineage>
</organism>
<name>A0ABV1LIM7_9BURK</name>
<keyword evidence="2" id="KW-1185">Reference proteome</keyword>